<gene>
    <name evidence="3" type="ORF">DI564_07670</name>
</gene>
<dbReference type="InterPro" id="IPR025218">
    <property type="entry name" value="DUF4426"/>
</dbReference>
<evidence type="ECO:0000313" key="3">
    <source>
        <dbReference type="EMBL" id="PZQ16499.1"/>
    </source>
</evidence>
<feature type="domain" description="DUF4426" evidence="2">
    <location>
        <begin position="28"/>
        <end position="144"/>
    </location>
</feature>
<feature type="signal peptide" evidence="1">
    <location>
        <begin position="1"/>
        <end position="24"/>
    </location>
</feature>
<comment type="caution">
    <text evidence="3">The sequence shown here is derived from an EMBL/GenBank/DDBJ whole genome shotgun (WGS) entry which is preliminary data.</text>
</comment>
<evidence type="ECO:0000259" key="2">
    <source>
        <dbReference type="Pfam" id="PF14467"/>
    </source>
</evidence>
<protein>
    <recommendedName>
        <fullName evidence="2">DUF4426 domain-containing protein</fullName>
    </recommendedName>
</protein>
<dbReference type="Pfam" id="PF14467">
    <property type="entry name" value="DUF4426"/>
    <property type="match status" value="1"/>
</dbReference>
<dbReference type="AlphaFoldDB" id="A0A2W5KKD5"/>
<dbReference type="Proteomes" id="UP000249046">
    <property type="component" value="Unassembled WGS sequence"/>
</dbReference>
<organism evidence="3 4">
    <name type="scientific">Rhodanobacter denitrificans</name>
    <dbReference type="NCBI Taxonomy" id="666685"/>
    <lineage>
        <taxon>Bacteria</taxon>
        <taxon>Pseudomonadati</taxon>
        <taxon>Pseudomonadota</taxon>
        <taxon>Gammaproteobacteria</taxon>
        <taxon>Lysobacterales</taxon>
        <taxon>Rhodanobacteraceae</taxon>
        <taxon>Rhodanobacter</taxon>
    </lineage>
</organism>
<accession>A0A2W5KKD5</accession>
<name>A0A2W5KKD5_9GAMM</name>
<dbReference type="EMBL" id="QFPO01000005">
    <property type="protein sequence ID" value="PZQ16499.1"/>
    <property type="molecule type" value="Genomic_DNA"/>
</dbReference>
<proteinExistence type="predicted"/>
<evidence type="ECO:0000313" key="4">
    <source>
        <dbReference type="Proteomes" id="UP000249046"/>
    </source>
</evidence>
<sequence length="147" mass="16158">MTALRLLLAASFALGGLAAMPAPAQQHETADHTILYSVLSADQLHPEVARRYGIERSDRQGLLTVIVRRKDAAAGDPAVTARIAGTVQNLLGEPRPLRLNEVRGEDTIDYLATFPLRRPDTLRFSLDVTPENGKAETVRFQREFPAD</sequence>
<reference evidence="3 4" key="1">
    <citation type="submission" date="2017-08" db="EMBL/GenBank/DDBJ databases">
        <title>Infants hospitalized years apart are colonized by the same room-sourced microbial strains.</title>
        <authorList>
            <person name="Brooks B."/>
            <person name="Olm M.R."/>
            <person name="Firek B.A."/>
            <person name="Baker R."/>
            <person name="Thomas B.C."/>
            <person name="Morowitz M.J."/>
            <person name="Banfield J.F."/>
        </authorList>
    </citation>
    <scope>NUCLEOTIDE SEQUENCE [LARGE SCALE GENOMIC DNA]</scope>
    <source>
        <strain evidence="3">S2_005_003_R2_42</strain>
    </source>
</reference>
<keyword evidence="1" id="KW-0732">Signal</keyword>
<feature type="chain" id="PRO_5015932698" description="DUF4426 domain-containing protein" evidence="1">
    <location>
        <begin position="25"/>
        <end position="147"/>
    </location>
</feature>
<dbReference type="Gene3D" id="2.60.40.3340">
    <property type="entry name" value="Domain of unknown function DUF4426"/>
    <property type="match status" value="1"/>
</dbReference>
<evidence type="ECO:0000256" key="1">
    <source>
        <dbReference type="SAM" id="SignalP"/>
    </source>
</evidence>